<gene>
    <name evidence="6" type="ORF">SAMN05421837_1011103</name>
</gene>
<proteinExistence type="predicted"/>
<dbReference type="AlphaFoldDB" id="A0A1H5Q6Z7"/>
<dbReference type="GO" id="GO:0008726">
    <property type="term" value="F:alkanesulfonate monooxygenase activity"/>
    <property type="evidence" value="ECO:0007669"/>
    <property type="project" value="TreeGrafter"/>
</dbReference>
<dbReference type="Gene3D" id="3.20.20.30">
    <property type="entry name" value="Luciferase-like domain"/>
    <property type="match status" value="1"/>
</dbReference>
<dbReference type="InterPro" id="IPR019952">
    <property type="entry name" value="F420_OxRdatse_Rv1855c_pred"/>
</dbReference>
<evidence type="ECO:0000313" key="6">
    <source>
        <dbReference type="EMBL" id="SEF21856.1"/>
    </source>
</evidence>
<keyword evidence="7" id="KW-1185">Reference proteome</keyword>
<feature type="domain" description="Luciferase-like" evidence="5">
    <location>
        <begin position="16"/>
        <end position="255"/>
    </location>
</feature>
<evidence type="ECO:0000256" key="4">
    <source>
        <dbReference type="ARBA" id="ARBA00023033"/>
    </source>
</evidence>
<keyword evidence="2" id="KW-0288">FMN</keyword>
<dbReference type="PANTHER" id="PTHR42847">
    <property type="entry name" value="ALKANESULFONATE MONOOXYGENASE"/>
    <property type="match status" value="1"/>
</dbReference>
<dbReference type="InterPro" id="IPR050172">
    <property type="entry name" value="SsuD_RutA_monooxygenase"/>
</dbReference>
<dbReference type="PANTHER" id="PTHR42847:SF4">
    <property type="entry name" value="ALKANESULFONATE MONOOXYGENASE-RELATED"/>
    <property type="match status" value="1"/>
</dbReference>
<name>A0A1H5Q6Z7_9PSEU</name>
<keyword evidence="1" id="KW-0285">Flavoprotein</keyword>
<reference evidence="7" key="1">
    <citation type="submission" date="2016-10" db="EMBL/GenBank/DDBJ databases">
        <authorList>
            <person name="Varghese N."/>
            <person name="Submissions S."/>
        </authorList>
    </citation>
    <scope>NUCLEOTIDE SEQUENCE [LARGE SCALE GENOMIC DNA]</scope>
    <source>
        <strain evidence="7">DSM 44654</strain>
    </source>
</reference>
<evidence type="ECO:0000256" key="3">
    <source>
        <dbReference type="ARBA" id="ARBA00023002"/>
    </source>
</evidence>
<keyword evidence="3" id="KW-0560">Oxidoreductase</keyword>
<keyword evidence="4" id="KW-0503">Monooxygenase</keyword>
<accession>A0A1H5Q6Z7</accession>
<dbReference type="EMBL" id="FNUJ01000001">
    <property type="protein sequence ID" value="SEF21856.1"/>
    <property type="molecule type" value="Genomic_DNA"/>
</dbReference>
<dbReference type="Proteomes" id="UP000198878">
    <property type="component" value="Unassembled WGS sequence"/>
</dbReference>
<dbReference type="InterPro" id="IPR011251">
    <property type="entry name" value="Luciferase-like_dom"/>
</dbReference>
<dbReference type="OrthoDB" id="4029802at2"/>
<evidence type="ECO:0000259" key="5">
    <source>
        <dbReference type="Pfam" id="PF00296"/>
    </source>
</evidence>
<dbReference type="STRING" id="218821.SAMN05421837_1011103"/>
<sequence length="284" mass="30619">MRLSIGVTDFSWPDKPTEELAGVAVAAEDAGLDTLWVPDHLLQADPNSTPDSAMLEAYTTLGFLAARTSRIGLGTMVSAVTFRPPALLIKAVTTLDVLSGGRARFGIGTGHHDGEARAMGLPFPPVGERFERMEETLRLARRMWDGDSSAFEGRHYRLDRPIGNPRPVRRPRVLIGGAGERKTLRLVAEYADACNVFDIPDGGKTVRHKLAVLARHCEAAGRPYGEIEKTISTRLAPGESAESFARRCAEFAEWGIGHAVVITAGPWRAADVATLGRVGGLLAE</sequence>
<dbReference type="SUPFAM" id="SSF51679">
    <property type="entry name" value="Bacterial luciferase-like"/>
    <property type="match status" value="1"/>
</dbReference>
<dbReference type="Pfam" id="PF00296">
    <property type="entry name" value="Bac_luciferase"/>
    <property type="match status" value="1"/>
</dbReference>
<dbReference type="RefSeq" id="WP_086679186.1">
    <property type="nucleotide sequence ID" value="NZ_FNUJ01000001.1"/>
</dbReference>
<evidence type="ECO:0000256" key="2">
    <source>
        <dbReference type="ARBA" id="ARBA00022643"/>
    </source>
</evidence>
<organism evidence="6 7">
    <name type="scientific">Amycolatopsis pretoriensis</name>
    <dbReference type="NCBI Taxonomy" id="218821"/>
    <lineage>
        <taxon>Bacteria</taxon>
        <taxon>Bacillati</taxon>
        <taxon>Actinomycetota</taxon>
        <taxon>Actinomycetes</taxon>
        <taxon>Pseudonocardiales</taxon>
        <taxon>Pseudonocardiaceae</taxon>
        <taxon>Amycolatopsis</taxon>
    </lineage>
</organism>
<dbReference type="InterPro" id="IPR036661">
    <property type="entry name" value="Luciferase-like_sf"/>
</dbReference>
<dbReference type="NCBIfam" id="TIGR03560">
    <property type="entry name" value="F420_Rv1855c"/>
    <property type="match status" value="1"/>
</dbReference>
<evidence type="ECO:0000256" key="1">
    <source>
        <dbReference type="ARBA" id="ARBA00022630"/>
    </source>
</evidence>
<dbReference type="GO" id="GO:0046306">
    <property type="term" value="P:alkanesulfonate catabolic process"/>
    <property type="evidence" value="ECO:0007669"/>
    <property type="project" value="TreeGrafter"/>
</dbReference>
<evidence type="ECO:0000313" key="7">
    <source>
        <dbReference type="Proteomes" id="UP000198878"/>
    </source>
</evidence>
<protein>
    <submittedName>
        <fullName evidence="6">Probable F420-dependent oxidoreductase, Rv1855c family</fullName>
    </submittedName>
</protein>